<evidence type="ECO:0000256" key="1">
    <source>
        <dbReference type="SAM" id="Phobius"/>
    </source>
</evidence>
<protein>
    <submittedName>
        <fullName evidence="2">Uncharacterized protein</fullName>
    </submittedName>
</protein>
<gene>
    <name evidence="2" type="ORF">BJP34_07185</name>
</gene>
<keyword evidence="1" id="KW-0812">Transmembrane</keyword>
<dbReference type="AlphaFoldDB" id="A0A1D8TNQ5"/>
<dbReference type="KEGG" id="mpro:BJP34_07185"/>
<proteinExistence type="predicted"/>
<accession>A0A1D8TNQ5</accession>
<name>A0A1D8TNQ5_9CYAN</name>
<dbReference type="RefSeq" id="WP_070391756.1">
    <property type="nucleotide sequence ID" value="NZ_CP017599.1"/>
</dbReference>
<keyword evidence="1" id="KW-1133">Transmembrane helix</keyword>
<reference evidence="3" key="1">
    <citation type="submission" date="2016-10" db="EMBL/GenBank/DDBJ databases">
        <title>Comparative genomics uncovers the prolific and rare metabolic potential of the cyanobacterial genus Moorea.</title>
        <authorList>
            <person name="Leao T."/>
            <person name="Castelao G."/>
            <person name="Korobeynikov A."/>
            <person name="Monroe E.A."/>
            <person name="Podell S."/>
            <person name="Glukhov E."/>
            <person name="Allen E."/>
            <person name="Gerwick W.H."/>
            <person name="Gerwick L."/>
        </authorList>
    </citation>
    <scope>NUCLEOTIDE SEQUENCE [LARGE SCALE GENOMIC DNA]</scope>
    <source>
        <strain evidence="3">PAL-8-15-08-1</strain>
    </source>
</reference>
<keyword evidence="1" id="KW-0472">Membrane</keyword>
<sequence length="457" mass="52144">MSDLNKIVYPNLDLFLYDLREGLGQDPEIIDHNRERFWQRIYGHPEGDESDLILEPTLLAKLKQTERSESRLVELLGADVVKHFERPLEGYYYPIQIGNTYALQVNCSGVYADGIRQSNHSPQPITNIKNIQGEILAHINHQPGAIGQTWIMWGQLCDPDQDPTQIALECYKQLVSQPDWSRDFQAQGKLLGGTLFEFWRPPADWSEPEAIKNNHHLLIWLFPKKPSIDSVIDTITGIYLDLIYLLYYRNKILWAYGEINKPLAELKADLVSVKTSIAQISMLPQNTVKLREILSNNLNLLSRYATNLGILDSQAQTIKTNIEDYQQRLTKLKQVYQRGDWHILGEFRDLAASQYLQQVEMEHGRFKSGLTLLENLIRTVDGMTQTYQTQSNRSLHQSIALAGVGVATSSITATVLVKQQPPDNNTIFILTPAFAWSILTGAIATLVMWIILRLFSR</sequence>
<feature type="transmembrane region" description="Helical" evidence="1">
    <location>
        <begin position="429"/>
        <end position="452"/>
    </location>
</feature>
<dbReference type="Proteomes" id="UP000177870">
    <property type="component" value="Chromosome"/>
</dbReference>
<dbReference type="OrthoDB" id="454313at2"/>
<dbReference type="STRING" id="1458985.BJP34_07185"/>
<organism evidence="2 3">
    <name type="scientific">Moorena producens PAL-8-15-08-1</name>
    <dbReference type="NCBI Taxonomy" id="1458985"/>
    <lineage>
        <taxon>Bacteria</taxon>
        <taxon>Bacillati</taxon>
        <taxon>Cyanobacteriota</taxon>
        <taxon>Cyanophyceae</taxon>
        <taxon>Coleofasciculales</taxon>
        <taxon>Coleofasciculaceae</taxon>
        <taxon>Moorena</taxon>
    </lineage>
</organism>
<evidence type="ECO:0000313" key="2">
    <source>
        <dbReference type="EMBL" id="AOW99269.1"/>
    </source>
</evidence>
<dbReference type="EMBL" id="CP017599">
    <property type="protein sequence ID" value="AOW99269.1"/>
    <property type="molecule type" value="Genomic_DNA"/>
</dbReference>
<evidence type="ECO:0000313" key="3">
    <source>
        <dbReference type="Proteomes" id="UP000177870"/>
    </source>
</evidence>